<dbReference type="RefSeq" id="WP_148690257.1">
    <property type="nucleotide sequence ID" value="NZ_LT671858.1"/>
</dbReference>
<keyword evidence="1" id="KW-0378">Hydrolase</keyword>
<feature type="domain" description="Metallo-beta-lactamase" evidence="2">
    <location>
        <begin position="11"/>
        <end position="217"/>
    </location>
</feature>
<dbReference type="GeneID" id="41587745"/>
<evidence type="ECO:0000313" key="4">
    <source>
        <dbReference type="EMBL" id="SIM42658.1"/>
    </source>
</evidence>
<dbReference type="PANTHER" id="PTHR11203">
    <property type="entry name" value="CLEAVAGE AND POLYADENYLATION SPECIFICITY FACTOR FAMILY MEMBER"/>
    <property type="match status" value="1"/>
</dbReference>
<dbReference type="Pfam" id="PF16661">
    <property type="entry name" value="Lactamase_B_6"/>
    <property type="match status" value="1"/>
</dbReference>
<evidence type="ECO:0000259" key="2">
    <source>
        <dbReference type="SMART" id="SM00849"/>
    </source>
</evidence>
<dbReference type="InterPro" id="IPR011108">
    <property type="entry name" value="RMMBL"/>
</dbReference>
<sequence>MKFLGGAEEVGRLGIIINMDDKVFQVDYGVIPEKPPLFPLPPEKIDGLFVTHSHLDHIGALPMYYQNDGVDIFATEMTSNTARPMLNDSIKITAIEGYVERFNREDVEKMYTFMNQTKYNEKIVLDEVNVTPYSAGHIPGSTMWKFENSDEVMVTGDLYTGDSKLLTGAKPRKVKNLVIESTYAGKNHEDREEVRKRLRERVSEIVEHGGKVILPSFAMGRMQELIMSLSDLPYKIATDGMGNLITSIYLNTPGYLRSDREFRKSLSSVKAIRGKRMRENIDSADVIISTSGMLDGGPALSYIEKYVHDDKSAIFMTGYQVEGTNGRNLMEKGTLNLSGVEVKPDMAVEFFDMSAHAGHDELISFIKGCQPENVILCHGDRREAIVDDLGNYNVVLPYNGKEFTLN</sequence>
<organism evidence="4 5">
    <name type="scientific">Cuniculiplasma divulgatum</name>
    <dbReference type="NCBI Taxonomy" id="1673428"/>
    <lineage>
        <taxon>Archaea</taxon>
        <taxon>Methanobacteriati</taxon>
        <taxon>Thermoplasmatota</taxon>
        <taxon>Thermoplasmata</taxon>
        <taxon>Thermoplasmatales</taxon>
        <taxon>Cuniculiplasmataceae</taxon>
        <taxon>Cuniculiplasma</taxon>
    </lineage>
</organism>
<dbReference type="Proteomes" id="UP000195607">
    <property type="component" value="Chromosome I"/>
</dbReference>
<protein>
    <submittedName>
        <fullName evidence="4">mRNA 3'-end processing factor</fullName>
    </submittedName>
</protein>
<dbReference type="PANTHER" id="PTHR11203:SF37">
    <property type="entry name" value="INTEGRATOR COMPLEX SUBUNIT 11"/>
    <property type="match status" value="1"/>
</dbReference>
<dbReference type="Pfam" id="PF07521">
    <property type="entry name" value="RMMBL"/>
    <property type="match status" value="1"/>
</dbReference>
<evidence type="ECO:0000259" key="3">
    <source>
        <dbReference type="SMART" id="SM01027"/>
    </source>
</evidence>
<dbReference type="InterPro" id="IPR001279">
    <property type="entry name" value="Metallo-B-lactamas"/>
</dbReference>
<evidence type="ECO:0000256" key="1">
    <source>
        <dbReference type="ARBA" id="ARBA00022801"/>
    </source>
</evidence>
<dbReference type="InterPro" id="IPR050698">
    <property type="entry name" value="MBL"/>
</dbReference>
<reference evidence="4 5" key="1">
    <citation type="submission" date="2016-04" db="EMBL/GenBank/DDBJ databases">
        <authorList>
            <person name="Evans L.H."/>
            <person name="Alamgir A."/>
            <person name="Owens N."/>
            <person name="Weber N.D."/>
            <person name="Virtaneva K."/>
            <person name="Barbian K."/>
            <person name="Babar A."/>
            <person name="Rosenke K."/>
        </authorList>
    </citation>
    <scope>NUCLEOTIDE SEQUENCE [LARGE SCALE GENOMIC DNA]</scope>
    <source>
        <strain evidence="5">S5(T) (JCM 30642 \VKM B-2941)</strain>
    </source>
</reference>
<feature type="domain" description="Beta-Casp" evidence="3">
    <location>
        <begin position="222"/>
        <end position="329"/>
    </location>
</feature>
<name>A0A1N5T3N1_9ARCH</name>
<dbReference type="Gene3D" id="3.60.15.10">
    <property type="entry name" value="Ribonuclease Z/Hydroxyacylglutathione hydrolase-like"/>
    <property type="match status" value="1"/>
</dbReference>
<dbReference type="AlphaFoldDB" id="A0A1N5T3N1"/>
<dbReference type="SMART" id="SM00849">
    <property type="entry name" value="Lactamase_B"/>
    <property type="match status" value="1"/>
</dbReference>
<dbReference type="InterPro" id="IPR022712">
    <property type="entry name" value="Beta_Casp"/>
</dbReference>
<dbReference type="GO" id="GO:0016787">
    <property type="term" value="F:hydrolase activity"/>
    <property type="evidence" value="ECO:0007669"/>
    <property type="project" value="UniProtKB-KW"/>
</dbReference>
<dbReference type="InterPro" id="IPR036866">
    <property type="entry name" value="RibonucZ/Hydroxyglut_hydro"/>
</dbReference>
<dbReference type="Pfam" id="PF10996">
    <property type="entry name" value="Beta-Casp"/>
    <property type="match status" value="1"/>
</dbReference>
<dbReference type="EMBL" id="LT671858">
    <property type="protein sequence ID" value="SIM42658.1"/>
    <property type="molecule type" value="Genomic_DNA"/>
</dbReference>
<proteinExistence type="predicted"/>
<dbReference type="SMART" id="SM01027">
    <property type="entry name" value="Beta-Casp"/>
    <property type="match status" value="1"/>
</dbReference>
<evidence type="ECO:0000313" key="5">
    <source>
        <dbReference type="Proteomes" id="UP000195607"/>
    </source>
</evidence>
<gene>
    <name evidence="4" type="ORF">CSP5_0443</name>
</gene>
<dbReference type="SUPFAM" id="SSF56281">
    <property type="entry name" value="Metallo-hydrolase/oxidoreductase"/>
    <property type="match status" value="1"/>
</dbReference>
<dbReference type="Gene3D" id="3.40.50.10890">
    <property type="match status" value="1"/>
</dbReference>
<accession>A0A1N5T3N1</accession>
<dbReference type="GO" id="GO:0004521">
    <property type="term" value="F:RNA endonuclease activity"/>
    <property type="evidence" value="ECO:0007669"/>
    <property type="project" value="TreeGrafter"/>
</dbReference>